<evidence type="ECO:0000256" key="1">
    <source>
        <dbReference type="ARBA" id="ARBA00005017"/>
    </source>
</evidence>
<keyword evidence="5 9" id="KW-0418">Kinase</keyword>
<dbReference type="InterPro" id="IPR035102">
    <property type="entry name" value="Phosphomevalonate_kinase"/>
</dbReference>
<keyword evidence="4" id="KW-0547">Nucleotide-binding</keyword>
<dbReference type="PANTHER" id="PTHR31814">
    <property type="match status" value="1"/>
</dbReference>
<evidence type="ECO:0000256" key="6">
    <source>
        <dbReference type="ARBA" id="ARBA00022840"/>
    </source>
</evidence>
<dbReference type="InterPro" id="IPR006204">
    <property type="entry name" value="GHMP_kinase_N_dom"/>
</dbReference>
<evidence type="ECO:0000259" key="7">
    <source>
        <dbReference type="Pfam" id="PF00288"/>
    </source>
</evidence>
<dbReference type="Proteomes" id="UP001057481">
    <property type="component" value="Unassembled WGS sequence"/>
</dbReference>
<evidence type="ECO:0000256" key="4">
    <source>
        <dbReference type="ARBA" id="ARBA00022741"/>
    </source>
</evidence>
<dbReference type="RefSeq" id="WP_205143521.1">
    <property type="nucleotide sequence ID" value="NZ_JAFBDN010000007.1"/>
</dbReference>
<dbReference type="InterPro" id="IPR036554">
    <property type="entry name" value="GHMP_kinase_C_sf"/>
</dbReference>
<dbReference type="PRINTS" id="PR00959">
    <property type="entry name" value="MEVGALKINASE"/>
</dbReference>
<dbReference type="Pfam" id="PF00288">
    <property type="entry name" value="GHMP_kinases_N"/>
    <property type="match status" value="1"/>
</dbReference>
<dbReference type="GO" id="GO:0004631">
    <property type="term" value="F:phosphomevalonate kinase activity"/>
    <property type="evidence" value="ECO:0007669"/>
    <property type="project" value="UniProtKB-EC"/>
</dbReference>
<evidence type="ECO:0000313" key="10">
    <source>
        <dbReference type="Proteomes" id="UP001057481"/>
    </source>
</evidence>
<proteinExistence type="predicted"/>
<keyword evidence="3 9" id="KW-0808">Transferase</keyword>
<dbReference type="NCBIfam" id="TIGR01220">
    <property type="entry name" value="Pmev_kin_Gr_pos"/>
    <property type="match status" value="1"/>
</dbReference>
<dbReference type="EMBL" id="JAGMVS010000064">
    <property type="protein sequence ID" value="MCM2437524.1"/>
    <property type="molecule type" value="Genomic_DNA"/>
</dbReference>
<dbReference type="InterPro" id="IPR013750">
    <property type="entry name" value="GHMP_kinase_C_dom"/>
</dbReference>
<dbReference type="Pfam" id="PF08544">
    <property type="entry name" value="GHMP_kinases_C"/>
    <property type="match status" value="1"/>
</dbReference>
<feature type="domain" description="GHMP kinase N-terminal" evidence="7">
    <location>
        <begin position="79"/>
        <end position="168"/>
    </location>
</feature>
<organism evidence="9 10">
    <name type="scientific">Periweissella beninensis</name>
    <dbReference type="NCBI Taxonomy" id="504936"/>
    <lineage>
        <taxon>Bacteria</taxon>
        <taxon>Bacillati</taxon>
        <taxon>Bacillota</taxon>
        <taxon>Bacilli</taxon>
        <taxon>Lactobacillales</taxon>
        <taxon>Lactobacillaceae</taxon>
        <taxon>Periweissella</taxon>
    </lineage>
</organism>
<keyword evidence="10" id="KW-1185">Reference proteome</keyword>
<dbReference type="InterPro" id="IPR020568">
    <property type="entry name" value="Ribosomal_Su5_D2-typ_SF"/>
</dbReference>
<dbReference type="SUPFAM" id="SSF55060">
    <property type="entry name" value="GHMP Kinase, C-terminal domain"/>
    <property type="match status" value="1"/>
</dbReference>
<evidence type="ECO:0000259" key="8">
    <source>
        <dbReference type="Pfam" id="PF08544"/>
    </source>
</evidence>
<gene>
    <name evidence="9" type="ORF">KAK10_06335</name>
</gene>
<comment type="pathway">
    <text evidence="1">Isoprenoid biosynthesis; isopentenyl diphosphate biosynthesis via mevalonate pathway; isopentenyl diphosphate from (R)-mevalonate: step 2/3.</text>
</comment>
<evidence type="ECO:0000313" key="9">
    <source>
        <dbReference type="EMBL" id="MCM2437524.1"/>
    </source>
</evidence>
<name>A0ABT0VJD3_9LACO</name>
<dbReference type="SUPFAM" id="SSF54211">
    <property type="entry name" value="Ribosomal protein S5 domain 2-like"/>
    <property type="match status" value="1"/>
</dbReference>
<evidence type="ECO:0000256" key="2">
    <source>
        <dbReference type="ARBA" id="ARBA00012958"/>
    </source>
</evidence>
<sequence length="360" mass="39042">MQIKVPGKLYISGEYAVVENGQSAILVAIDRFVFADITANLVGEIHSTQAPTEITTWTLSDNEIILQETPSLTLINAALKVTYNYFRLHNWPFQPFKLLIDSQLDADDGTKYGLGSSAAVCVSVVKAILAFHFRHLPTQTIYKLASLAHFTIQKNGSLGDVAASVYTGWISYNSPNRTWLSAQTADLLDATLVDQSWPDLNIQSIPAPNALSLLVGWTGSPAKTGDILKKIDRQKHPAIYQDFLIASNAAVSMIINGLLTNNYDDVVRGIALNREFLLSLSQAANLQIETPLLRTLIEIANNLGGAAKTSGAGFGDSGIALVDEHTNVDQILISWQAAGIIPLSVKPYHESIAILAESEE</sequence>
<protein>
    <recommendedName>
        <fullName evidence="2">phosphomevalonate kinase</fullName>
        <ecNumber evidence="2">2.7.4.2</ecNumber>
    </recommendedName>
</protein>
<dbReference type="EC" id="2.7.4.2" evidence="2"/>
<keyword evidence="6" id="KW-0067">ATP-binding</keyword>
<evidence type="ECO:0000256" key="3">
    <source>
        <dbReference type="ARBA" id="ARBA00022679"/>
    </source>
</evidence>
<dbReference type="InterPro" id="IPR014721">
    <property type="entry name" value="Ribsml_uS5_D2-typ_fold_subgr"/>
</dbReference>
<dbReference type="Gene3D" id="3.30.230.10">
    <property type="match status" value="1"/>
</dbReference>
<dbReference type="PANTHER" id="PTHR31814:SF2">
    <property type="entry name" value="PHOSPHOMEVALONATE KINASE"/>
    <property type="match status" value="1"/>
</dbReference>
<comment type="caution">
    <text evidence="9">The sequence shown here is derived from an EMBL/GenBank/DDBJ whole genome shotgun (WGS) entry which is preliminary data.</text>
</comment>
<reference evidence="9" key="1">
    <citation type="submission" date="2021-04" db="EMBL/GenBank/DDBJ databases">
        <title>Taxonomic assessment of Weissella genus.</title>
        <authorList>
            <person name="Fanelli F."/>
            <person name="Chieffi D."/>
            <person name="Dell'Aquila A."/>
            <person name="Gyu-Sung C."/>
            <person name="Franz C.M.A.P."/>
            <person name="Fusco V."/>
        </authorList>
    </citation>
    <scope>NUCLEOTIDE SEQUENCE</scope>
    <source>
        <strain evidence="9">LMG 25373</strain>
    </source>
</reference>
<accession>A0ABT0VJD3</accession>
<feature type="domain" description="GHMP kinase C-terminal" evidence="8">
    <location>
        <begin position="270"/>
        <end position="339"/>
    </location>
</feature>
<evidence type="ECO:0000256" key="5">
    <source>
        <dbReference type="ARBA" id="ARBA00022777"/>
    </source>
</evidence>
<dbReference type="InterPro" id="IPR005917">
    <property type="entry name" value="Pmev_kinase_bact"/>
</dbReference>
<dbReference type="Gene3D" id="3.30.70.890">
    <property type="entry name" value="GHMP kinase, C-terminal domain"/>
    <property type="match status" value="1"/>
</dbReference>